<accession>A0AAW7ZDF2</accession>
<dbReference type="Gene3D" id="3.30.465.10">
    <property type="match status" value="1"/>
</dbReference>
<keyword evidence="2" id="KW-0274">FAD</keyword>
<dbReference type="RefSeq" id="WP_304542442.1">
    <property type="nucleotide sequence ID" value="NZ_JARPTC010000012.1"/>
</dbReference>
<comment type="caution">
    <text evidence="5">The sequence shown here is derived from an EMBL/GenBank/DDBJ whole genome shotgun (WGS) entry which is preliminary data.</text>
</comment>
<evidence type="ECO:0000256" key="1">
    <source>
        <dbReference type="ARBA" id="ARBA00022630"/>
    </source>
</evidence>
<dbReference type="Proteomes" id="UP001172911">
    <property type="component" value="Unassembled WGS sequence"/>
</dbReference>
<evidence type="ECO:0000256" key="2">
    <source>
        <dbReference type="ARBA" id="ARBA00022827"/>
    </source>
</evidence>
<dbReference type="GO" id="GO:0071949">
    <property type="term" value="F:FAD binding"/>
    <property type="evidence" value="ECO:0007669"/>
    <property type="project" value="InterPro"/>
</dbReference>
<evidence type="ECO:0000259" key="4">
    <source>
        <dbReference type="PROSITE" id="PS51387"/>
    </source>
</evidence>
<dbReference type="Gene3D" id="3.30.43.10">
    <property type="entry name" value="Uridine Diphospho-n-acetylenolpyruvylglucosamine Reductase, domain 2"/>
    <property type="match status" value="1"/>
</dbReference>
<feature type="domain" description="FAD-binding PCMH-type" evidence="4">
    <location>
        <begin position="1"/>
        <end position="174"/>
    </location>
</feature>
<dbReference type="InterPro" id="IPR016166">
    <property type="entry name" value="FAD-bd_PCMH"/>
</dbReference>
<dbReference type="InterPro" id="IPR036318">
    <property type="entry name" value="FAD-bd_PCMH-like_sf"/>
</dbReference>
<protein>
    <submittedName>
        <fullName evidence="5">FAD binding domain-containing protein</fullName>
    </submittedName>
</protein>
<evidence type="ECO:0000313" key="5">
    <source>
        <dbReference type="EMBL" id="MDO7787300.1"/>
    </source>
</evidence>
<evidence type="ECO:0000313" key="6">
    <source>
        <dbReference type="Proteomes" id="UP001172911"/>
    </source>
</evidence>
<organism evidence="5 6">
    <name type="scientific">Desulforamulus aquiferis</name>
    <dbReference type="NCBI Taxonomy" id="1397668"/>
    <lineage>
        <taxon>Bacteria</taxon>
        <taxon>Bacillati</taxon>
        <taxon>Bacillota</taxon>
        <taxon>Clostridia</taxon>
        <taxon>Eubacteriales</taxon>
        <taxon>Peptococcaceae</taxon>
        <taxon>Desulforamulus</taxon>
    </lineage>
</organism>
<sequence length="280" mass="31444">MITYDFEYYTPSSIQEAVSLFHSLDQQGKEPMYLSGGTEIITLGRVNRIRTGAVIDIKGIPECLVLKKEAGKVTIGVAQALTKIRETQYFPFLNKAIVEIADHTARNKITLGGNMCANIIYRETILPLLLTDSQITIANSSGLKQMPINEVFNQTLKLQRGEMLVQVIIEEKDIELPFLCVKKRKHWDVGYPLVTVAALKKNNYLRFAFSGLCSYPFRNEKMEKSLNNQELSKEARIQEAIGYIPAPVINDVHGSADYRSFVLKNTLQDVLDNKGGAENV</sequence>
<dbReference type="InterPro" id="IPR002346">
    <property type="entry name" value="Mopterin_DH_FAD-bd"/>
</dbReference>
<dbReference type="Gene3D" id="3.30.390.50">
    <property type="entry name" value="CO dehydrogenase flavoprotein, C-terminal domain"/>
    <property type="match status" value="1"/>
</dbReference>
<reference evidence="5" key="2">
    <citation type="submission" date="2023-03" db="EMBL/GenBank/DDBJ databases">
        <authorList>
            <person name="Zhang Z."/>
        </authorList>
    </citation>
    <scope>NUCLEOTIDE SEQUENCE</scope>
    <source>
        <strain evidence="5">DSA</strain>
    </source>
</reference>
<dbReference type="InterPro" id="IPR005107">
    <property type="entry name" value="CO_DH_flav_C"/>
</dbReference>
<keyword evidence="1" id="KW-0285">Flavoprotein</keyword>
<dbReference type="SUPFAM" id="SSF55447">
    <property type="entry name" value="CO dehydrogenase flavoprotein C-terminal domain-like"/>
    <property type="match status" value="1"/>
</dbReference>
<keyword evidence="6" id="KW-1185">Reference proteome</keyword>
<dbReference type="GO" id="GO:0016491">
    <property type="term" value="F:oxidoreductase activity"/>
    <property type="evidence" value="ECO:0007669"/>
    <property type="project" value="UniProtKB-KW"/>
</dbReference>
<dbReference type="InterPro" id="IPR051312">
    <property type="entry name" value="Diverse_Substr_Oxidored"/>
</dbReference>
<dbReference type="SUPFAM" id="SSF56176">
    <property type="entry name" value="FAD-binding/transporter-associated domain-like"/>
    <property type="match status" value="1"/>
</dbReference>
<reference evidence="5" key="1">
    <citation type="journal article" date="2023" name="J. Hazard. Mater.">
        <title>Anaerobic biodegradation of pyrene and benzo[a]pyrene by a new sulfate-reducing Desulforamulus aquiferis strain DSA.</title>
        <authorList>
            <person name="Zhang Z."/>
            <person name="Sun J."/>
            <person name="Gong X."/>
            <person name="Wang C."/>
            <person name="Wang H."/>
        </authorList>
    </citation>
    <scope>NUCLEOTIDE SEQUENCE</scope>
    <source>
        <strain evidence="5">DSA</strain>
    </source>
</reference>
<proteinExistence type="predicted"/>
<dbReference type="InterPro" id="IPR016167">
    <property type="entry name" value="FAD-bd_PCMH_sub1"/>
</dbReference>
<evidence type="ECO:0000256" key="3">
    <source>
        <dbReference type="ARBA" id="ARBA00023002"/>
    </source>
</evidence>
<dbReference type="PANTHER" id="PTHR42659:SF2">
    <property type="entry name" value="XANTHINE DEHYDROGENASE SUBUNIT C-RELATED"/>
    <property type="match status" value="1"/>
</dbReference>
<dbReference type="InterPro" id="IPR036683">
    <property type="entry name" value="CO_DH_flav_C_dom_sf"/>
</dbReference>
<dbReference type="AlphaFoldDB" id="A0AAW7ZDF2"/>
<name>A0AAW7ZDF2_9FIRM</name>
<dbReference type="InterPro" id="IPR016169">
    <property type="entry name" value="FAD-bd_PCMH_sub2"/>
</dbReference>
<gene>
    <name evidence="5" type="ORF">P6N53_08730</name>
</gene>
<dbReference type="EMBL" id="JARPTC010000012">
    <property type="protein sequence ID" value="MDO7787300.1"/>
    <property type="molecule type" value="Genomic_DNA"/>
</dbReference>
<keyword evidence="3" id="KW-0560">Oxidoreductase</keyword>
<dbReference type="PANTHER" id="PTHR42659">
    <property type="entry name" value="XANTHINE DEHYDROGENASE SUBUNIT C-RELATED"/>
    <property type="match status" value="1"/>
</dbReference>
<dbReference type="SMART" id="SM01092">
    <property type="entry name" value="CO_deh_flav_C"/>
    <property type="match status" value="1"/>
</dbReference>
<dbReference type="Pfam" id="PF00941">
    <property type="entry name" value="FAD_binding_5"/>
    <property type="match status" value="1"/>
</dbReference>
<dbReference type="PROSITE" id="PS51387">
    <property type="entry name" value="FAD_PCMH"/>
    <property type="match status" value="1"/>
</dbReference>